<gene>
    <name evidence="8" type="ORF">DA792_17425</name>
</gene>
<dbReference type="GO" id="GO:0007165">
    <property type="term" value="P:signal transduction"/>
    <property type="evidence" value="ECO:0007669"/>
    <property type="project" value="TreeGrafter"/>
</dbReference>
<dbReference type="RefSeq" id="WP_107721532.1">
    <property type="nucleotide sequence ID" value="NZ_CAXBOP010000003.1"/>
</dbReference>
<keyword evidence="4 5" id="KW-0720">Serine protease</keyword>
<dbReference type="FunFam" id="2.30.42.10:FF:000063">
    <property type="entry name" value="Peptidase, S41 family"/>
    <property type="match status" value="1"/>
</dbReference>
<keyword evidence="3 5" id="KW-0378">Hydrolase</keyword>
<accession>A0A2R4M609</accession>
<proteinExistence type="inferred from homology"/>
<dbReference type="AlphaFoldDB" id="A0A2R4M609"/>
<dbReference type="InterPro" id="IPR005151">
    <property type="entry name" value="Tail-specific_protease"/>
</dbReference>
<dbReference type="PANTHER" id="PTHR32060">
    <property type="entry name" value="TAIL-SPECIFIC PROTEASE"/>
    <property type="match status" value="1"/>
</dbReference>
<feature type="chain" id="PRO_5015333078" evidence="6">
    <location>
        <begin position="24"/>
        <end position="441"/>
    </location>
</feature>
<dbReference type="InterPro" id="IPR041489">
    <property type="entry name" value="PDZ_6"/>
</dbReference>
<evidence type="ECO:0000256" key="2">
    <source>
        <dbReference type="ARBA" id="ARBA00022670"/>
    </source>
</evidence>
<dbReference type="InterPro" id="IPR036034">
    <property type="entry name" value="PDZ_sf"/>
</dbReference>
<dbReference type="PANTHER" id="PTHR32060:SF30">
    <property type="entry name" value="CARBOXY-TERMINAL PROCESSING PROTEASE CTPA"/>
    <property type="match status" value="1"/>
</dbReference>
<protein>
    <submittedName>
        <fullName evidence="8">Peptidase S41</fullName>
    </submittedName>
</protein>
<dbReference type="InterPro" id="IPR004447">
    <property type="entry name" value="Peptidase_S41A"/>
</dbReference>
<dbReference type="Pfam" id="PF22694">
    <property type="entry name" value="CtpB_N-like"/>
    <property type="match status" value="1"/>
</dbReference>
<dbReference type="GO" id="GO:0004175">
    <property type="term" value="F:endopeptidase activity"/>
    <property type="evidence" value="ECO:0007669"/>
    <property type="project" value="TreeGrafter"/>
</dbReference>
<evidence type="ECO:0000259" key="7">
    <source>
        <dbReference type="PROSITE" id="PS50106"/>
    </source>
</evidence>
<dbReference type="OrthoDB" id="9812068at2"/>
<dbReference type="InterPro" id="IPR001478">
    <property type="entry name" value="PDZ"/>
</dbReference>
<dbReference type="SUPFAM" id="SSF52096">
    <property type="entry name" value="ClpP/crotonase"/>
    <property type="match status" value="1"/>
</dbReference>
<dbReference type="Proteomes" id="UP000241447">
    <property type="component" value="Chromosome"/>
</dbReference>
<dbReference type="Gene3D" id="2.30.42.10">
    <property type="match status" value="1"/>
</dbReference>
<dbReference type="InterPro" id="IPR055210">
    <property type="entry name" value="CtpA/B_N"/>
</dbReference>
<dbReference type="EMBL" id="CP028475">
    <property type="protein sequence ID" value="AVW92654.1"/>
    <property type="molecule type" value="Genomic_DNA"/>
</dbReference>
<dbReference type="SUPFAM" id="SSF50156">
    <property type="entry name" value="PDZ domain-like"/>
    <property type="match status" value="1"/>
</dbReference>
<keyword evidence="2 5" id="KW-0645">Protease</keyword>
<name>A0A2R4M609_9RHOB</name>
<evidence type="ECO:0000313" key="8">
    <source>
        <dbReference type="EMBL" id="AVW92654.1"/>
    </source>
</evidence>
<dbReference type="CDD" id="cd06782">
    <property type="entry name" value="cpPDZ_CPP-like"/>
    <property type="match status" value="1"/>
</dbReference>
<keyword evidence="6" id="KW-0732">Signal</keyword>
<evidence type="ECO:0000256" key="4">
    <source>
        <dbReference type="ARBA" id="ARBA00022825"/>
    </source>
</evidence>
<evidence type="ECO:0000256" key="1">
    <source>
        <dbReference type="ARBA" id="ARBA00009179"/>
    </source>
</evidence>
<dbReference type="InterPro" id="IPR029045">
    <property type="entry name" value="ClpP/crotonase-like_dom_sf"/>
</dbReference>
<sequence length="441" mass="47261">MKKYLMAGVAGILAGTLISTQFAGPLLAQEAEKSSNVYEQLDLFGDVFERIRAQYVEEVDSEALIEAAIDGMLSSLDPHSSYLSPKDAADMRVQTSGSFGGLGIEVTQEEGFVKVVAPMDGTPADIAGVETGDYITAVDGSSVMGMTLDQTVELMRGPVGSEIVITVVREGVEEPFDISIIRDTIKLTAVRSRVEDHTIVLRVTTFNEQTYPNLADGLKKGVEELGGMDNVDGIVVDLRNNPGGLLDQAIKVSDAFLEEGEIVSTRGRTPEDSERVNAQPGDLAEGKPIVVLINGGSASASEIVSGALQDHHRAVVVGTKSFGKGSVQTVMPLRSDGAMRLTTARYYTPSGRSIQALGISPDIIVAQPPRQPETDETADAPKFRSEADLRGALNNDSFTEDERRKIEEERAAAEEAAKLRDEDFQLAYAIDLLKGLSKIGN</sequence>
<evidence type="ECO:0000256" key="3">
    <source>
        <dbReference type="ARBA" id="ARBA00022801"/>
    </source>
</evidence>
<dbReference type="SMART" id="SM00228">
    <property type="entry name" value="PDZ"/>
    <property type="match status" value="1"/>
</dbReference>
<dbReference type="Pfam" id="PF03572">
    <property type="entry name" value="Peptidase_S41"/>
    <property type="match status" value="1"/>
</dbReference>
<evidence type="ECO:0000313" key="9">
    <source>
        <dbReference type="Proteomes" id="UP000241447"/>
    </source>
</evidence>
<feature type="domain" description="PDZ" evidence="7">
    <location>
        <begin position="88"/>
        <end position="156"/>
    </location>
</feature>
<dbReference type="Gene3D" id="3.30.750.44">
    <property type="match status" value="1"/>
</dbReference>
<dbReference type="GO" id="GO:0006508">
    <property type="term" value="P:proteolysis"/>
    <property type="evidence" value="ECO:0007669"/>
    <property type="project" value="UniProtKB-KW"/>
</dbReference>
<dbReference type="KEGG" id="cbak:DA792_17425"/>
<reference evidence="8 9" key="1">
    <citation type="submission" date="2018-03" db="EMBL/GenBank/DDBJ databases">
        <title>The Complete Genome of Celeribacter baekdonensis strain LH4, a Thiosulfate-Oxidizing Alphaproteobacterium Isolated from Gulf of Mexico Continental Slope Sediments.</title>
        <authorList>
            <person name="Flood B.E."/>
            <person name="Bailey J.V."/>
            <person name="Leprich D."/>
        </authorList>
    </citation>
    <scope>NUCLEOTIDE SEQUENCE [LARGE SCALE GENOMIC DNA]</scope>
    <source>
        <strain evidence="8 9">LH4</strain>
    </source>
</reference>
<dbReference type="Pfam" id="PF17820">
    <property type="entry name" value="PDZ_6"/>
    <property type="match status" value="1"/>
</dbReference>
<feature type="signal peptide" evidence="6">
    <location>
        <begin position="1"/>
        <end position="23"/>
    </location>
</feature>
<comment type="similarity">
    <text evidence="1 5">Belongs to the peptidase S41A family.</text>
</comment>
<dbReference type="PROSITE" id="PS50106">
    <property type="entry name" value="PDZ"/>
    <property type="match status" value="1"/>
</dbReference>
<dbReference type="Gene3D" id="3.90.226.10">
    <property type="entry name" value="2-enoyl-CoA Hydratase, Chain A, domain 1"/>
    <property type="match status" value="1"/>
</dbReference>
<organism evidence="8 9">
    <name type="scientific">Celeribacter baekdonensis</name>
    <dbReference type="NCBI Taxonomy" id="875171"/>
    <lineage>
        <taxon>Bacteria</taxon>
        <taxon>Pseudomonadati</taxon>
        <taxon>Pseudomonadota</taxon>
        <taxon>Alphaproteobacteria</taxon>
        <taxon>Rhodobacterales</taxon>
        <taxon>Roseobacteraceae</taxon>
        <taxon>Celeribacter</taxon>
    </lineage>
</organism>
<dbReference type="GO" id="GO:0030288">
    <property type="term" value="C:outer membrane-bounded periplasmic space"/>
    <property type="evidence" value="ECO:0007669"/>
    <property type="project" value="TreeGrafter"/>
</dbReference>
<dbReference type="GO" id="GO:0008236">
    <property type="term" value="F:serine-type peptidase activity"/>
    <property type="evidence" value="ECO:0007669"/>
    <property type="project" value="UniProtKB-KW"/>
</dbReference>
<evidence type="ECO:0000256" key="5">
    <source>
        <dbReference type="RuleBase" id="RU004404"/>
    </source>
</evidence>
<dbReference type="FunFam" id="3.90.226.10:FF:000029">
    <property type="entry name" value="Peptidase, S41 family"/>
    <property type="match status" value="1"/>
</dbReference>
<evidence type="ECO:0000256" key="6">
    <source>
        <dbReference type="SAM" id="SignalP"/>
    </source>
</evidence>
<dbReference type="NCBIfam" id="TIGR00225">
    <property type="entry name" value="prc"/>
    <property type="match status" value="1"/>
</dbReference>
<dbReference type="SMART" id="SM00245">
    <property type="entry name" value="TSPc"/>
    <property type="match status" value="1"/>
</dbReference>
<dbReference type="CDD" id="cd07560">
    <property type="entry name" value="Peptidase_S41_CPP"/>
    <property type="match status" value="1"/>
</dbReference>